<dbReference type="GO" id="GO:0046872">
    <property type="term" value="F:metal ion binding"/>
    <property type="evidence" value="ECO:0007669"/>
    <property type="project" value="UniProtKB-KW"/>
</dbReference>
<proteinExistence type="predicted"/>
<gene>
    <name evidence="5" type="ORF">ACTIVE_0493</name>
</gene>
<reference evidence="5 6" key="1">
    <citation type="submission" date="2020-05" db="EMBL/GenBank/DDBJ databases">
        <title>Actinomadura verrucosospora NRRL-B18236 (PFL_A860) Genome sequencing and assembly.</title>
        <authorList>
            <person name="Samborskyy M."/>
        </authorList>
    </citation>
    <scope>NUCLEOTIDE SEQUENCE [LARGE SCALE GENOMIC DNA]</scope>
    <source>
        <strain evidence="5 6">NRRL:B18236</strain>
    </source>
</reference>
<feature type="active site" evidence="3">
    <location>
        <position position="94"/>
    </location>
</feature>
<sequence length="393" mass="39024">MVTAAGAAIGGNALLSAAGTGRDRYLARLAALVGVDSGTADVPGVNRAARLVAGYARESGLEAEERPLADGRTAVVARRRGTGRARIVLAGHLDTVFPAGTAAERPFRVDEALGRAHGPGVCDDKGGLLAGIAAVETLIALGAERYGEIVLVCSPDEETGSPLGRAVLEAEARGAAAALCLEGARENGDLVSARSGVTDLEVTLRGRAAHAGIEPGRGANAALATARLTVACQALNGSRPGAGVNVGVLAAGSAPNVVAASGRLVVDVRADRAEVFDAVIADIRRLAAEHGVPGVAAEVTEHAPMPPWERGEATARLVGQAVLAGATVGVPVRDAATGGGADANLIAALGVPVLDGLGPVGGCDHAPGEWLDLASVVPRTALLAALIDRVAGG</sequence>
<evidence type="ECO:0000259" key="4">
    <source>
        <dbReference type="Pfam" id="PF07687"/>
    </source>
</evidence>
<dbReference type="PIRSF" id="PIRSF037238">
    <property type="entry name" value="Carboxypeptidase_G2"/>
    <property type="match status" value="1"/>
</dbReference>
<evidence type="ECO:0000313" key="5">
    <source>
        <dbReference type="EMBL" id="QKG18857.1"/>
    </source>
</evidence>
<protein>
    <submittedName>
        <fullName evidence="5">Peptidase M20</fullName>
    </submittedName>
</protein>
<keyword evidence="1" id="KW-0479">Metal-binding</keyword>
<evidence type="ECO:0000313" key="6">
    <source>
        <dbReference type="Proteomes" id="UP000501240"/>
    </source>
</evidence>
<dbReference type="AlphaFoldDB" id="A0A7D3ZC96"/>
<dbReference type="InterPro" id="IPR036264">
    <property type="entry name" value="Bact_exopeptidase_dim_dom"/>
</dbReference>
<keyword evidence="2" id="KW-0378">Hydrolase</keyword>
<dbReference type="InterPro" id="IPR050072">
    <property type="entry name" value="Peptidase_M20A"/>
</dbReference>
<evidence type="ECO:0000256" key="3">
    <source>
        <dbReference type="PIRSR" id="PIRSR037238-1"/>
    </source>
</evidence>
<dbReference type="Pfam" id="PF01546">
    <property type="entry name" value="Peptidase_M20"/>
    <property type="match status" value="1"/>
</dbReference>
<dbReference type="InterPro" id="IPR017150">
    <property type="entry name" value="Pept_M20_glutamate_carboxypep"/>
</dbReference>
<dbReference type="SUPFAM" id="SSF53187">
    <property type="entry name" value="Zn-dependent exopeptidases"/>
    <property type="match status" value="1"/>
</dbReference>
<dbReference type="SUPFAM" id="SSF55031">
    <property type="entry name" value="Bacterial exopeptidase dimerisation domain"/>
    <property type="match status" value="1"/>
</dbReference>
<evidence type="ECO:0000256" key="1">
    <source>
        <dbReference type="ARBA" id="ARBA00022723"/>
    </source>
</evidence>
<dbReference type="PANTHER" id="PTHR43808">
    <property type="entry name" value="ACETYLORNITHINE DEACETYLASE"/>
    <property type="match status" value="1"/>
</dbReference>
<keyword evidence="6" id="KW-1185">Reference proteome</keyword>
<dbReference type="Gene3D" id="3.40.630.10">
    <property type="entry name" value="Zn peptidases"/>
    <property type="match status" value="1"/>
</dbReference>
<organism evidence="5 6">
    <name type="scientific">Actinomadura verrucosospora</name>
    <dbReference type="NCBI Taxonomy" id="46165"/>
    <lineage>
        <taxon>Bacteria</taxon>
        <taxon>Bacillati</taxon>
        <taxon>Actinomycetota</taxon>
        <taxon>Actinomycetes</taxon>
        <taxon>Streptosporangiales</taxon>
        <taxon>Thermomonosporaceae</taxon>
        <taxon>Actinomadura</taxon>
    </lineage>
</organism>
<dbReference type="InterPro" id="IPR002933">
    <property type="entry name" value="Peptidase_M20"/>
</dbReference>
<name>A0A7D3ZC96_ACTVE</name>
<dbReference type="InterPro" id="IPR011650">
    <property type="entry name" value="Peptidase_M20_dimer"/>
</dbReference>
<feature type="domain" description="Peptidase M20 dimerisation" evidence="4">
    <location>
        <begin position="193"/>
        <end position="293"/>
    </location>
</feature>
<dbReference type="Pfam" id="PF07687">
    <property type="entry name" value="M20_dimer"/>
    <property type="match status" value="1"/>
</dbReference>
<dbReference type="PANTHER" id="PTHR43808:SF9">
    <property type="entry name" value="BLL0789 PROTEIN"/>
    <property type="match status" value="1"/>
</dbReference>
<dbReference type="Proteomes" id="UP000501240">
    <property type="component" value="Chromosome"/>
</dbReference>
<evidence type="ECO:0000256" key="2">
    <source>
        <dbReference type="ARBA" id="ARBA00022801"/>
    </source>
</evidence>
<accession>A0A7D3ZC96</accession>
<dbReference type="Gene3D" id="3.30.70.360">
    <property type="match status" value="1"/>
</dbReference>
<dbReference type="EMBL" id="CP053892">
    <property type="protein sequence ID" value="QKG18857.1"/>
    <property type="molecule type" value="Genomic_DNA"/>
</dbReference>
<dbReference type="RefSeq" id="WP_173092380.1">
    <property type="nucleotide sequence ID" value="NZ_CP053892.1"/>
</dbReference>
<feature type="active site" description="Proton acceptor" evidence="3">
    <location>
        <position position="157"/>
    </location>
</feature>
<dbReference type="GO" id="GO:0016787">
    <property type="term" value="F:hydrolase activity"/>
    <property type="evidence" value="ECO:0007669"/>
    <property type="project" value="UniProtKB-KW"/>
</dbReference>